<dbReference type="Pfam" id="PF02797">
    <property type="entry name" value="Chal_sti_synt_C"/>
    <property type="match status" value="1"/>
</dbReference>
<dbReference type="EC" id="2.3.1.-" evidence="1"/>
<feature type="transmembrane region" description="Helical" evidence="2">
    <location>
        <begin position="205"/>
        <end position="225"/>
    </location>
</feature>
<dbReference type="PANTHER" id="PTHR31561">
    <property type="entry name" value="3-KETOACYL-COA SYNTHASE"/>
    <property type="match status" value="1"/>
</dbReference>
<organism evidence="5 6">
    <name type="scientific">Symbiochloris irregularis</name>
    <dbReference type="NCBI Taxonomy" id="706552"/>
    <lineage>
        <taxon>Eukaryota</taxon>
        <taxon>Viridiplantae</taxon>
        <taxon>Chlorophyta</taxon>
        <taxon>core chlorophytes</taxon>
        <taxon>Trebouxiophyceae</taxon>
        <taxon>Trebouxiales</taxon>
        <taxon>Trebouxiaceae</taxon>
        <taxon>Symbiochloris</taxon>
    </lineage>
</organism>
<dbReference type="AlphaFoldDB" id="A0AAW1PYB6"/>
<evidence type="ECO:0000313" key="6">
    <source>
        <dbReference type="Proteomes" id="UP001465755"/>
    </source>
</evidence>
<dbReference type="GO" id="GO:0016020">
    <property type="term" value="C:membrane"/>
    <property type="evidence" value="ECO:0007669"/>
    <property type="project" value="InterPro"/>
</dbReference>
<dbReference type="GO" id="GO:0016747">
    <property type="term" value="F:acyltransferase activity, transferring groups other than amino-acyl groups"/>
    <property type="evidence" value="ECO:0007669"/>
    <property type="project" value="InterPro"/>
</dbReference>
<dbReference type="EMBL" id="JALJOQ010000005">
    <property type="protein sequence ID" value="KAK9813410.1"/>
    <property type="molecule type" value="Genomic_DNA"/>
</dbReference>
<dbReference type="CDD" id="cd00831">
    <property type="entry name" value="CHS_like"/>
    <property type="match status" value="1"/>
</dbReference>
<dbReference type="SUPFAM" id="SSF53901">
    <property type="entry name" value="Thiolase-like"/>
    <property type="match status" value="2"/>
</dbReference>
<protein>
    <recommendedName>
        <fullName evidence="1">3-ketoacyl-CoA synthase</fullName>
        <ecNumber evidence="1">2.3.1.-</ecNumber>
    </recommendedName>
</protein>
<dbReference type="InterPro" id="IPR013601">
    <property type="entry name" value="FAE1_typ3_polyketide_synth"/>
</dbReference>
<dbReference type="Pfam" id="PF08392">
    <property type="entry name" value="FAE1_CUT1_RppA"/>
    <property type="match status" value="1"/>
</dbReference>
<dbReference type="Gene3D" id="3.40.47.10">
    <property type="match status" value="1"/>
</dbReference>
<comment type="pathway">
    <text evidence="1">Lipid metabolism; fatty acid biosynthesis.</text>
</comment>
<keyword evidence="1" id="KW-0808">Transferase</keyword>
<sequence length="460" mass="50800">MQQLDFSNSLHSLLWGKILIPTHGSDPMLSSLLYQGGLADFWLTAQKAGIELDLIYLLIATAVLGAGIAIYLLSPARPVYLIGYHVYKAPDRLKMNTARFMSLSRQSKLFTESSMEFQRKVLERGGLGNDTYLPQAVQQVPATPSMAAAREEAEMVMFDSVQKVLDKYQVAPRQVDILIVNCSLFGPTPSLSAMIVNHFKMRSNVIAYNLGGMGCSAGLISIALAREMLQVYPNSNVLVVSTENMSQNWYNGNQKSMLIPNCLFRVGGAAMLLSNKRSDRRRAQYCLQTVVRTHLGANDESYNCVIQEEDEQGKRGVHLSKDLMEIAGKALRINITTLGPQVLPLTEKARYAINMFRRKVLKARVKAYTPDFSKAFDHICIHTGGRGVIDEIEKQLKFSNDMVAPSRQTLFRYGNISSSSIWYVLACIEATGAVRAVAGHQPLECGSGTLQQSSEGVTSA</sequence>
<proteinExistence type="inferred from homology"/>
<keyword evidence="2" id="KW-0472">Membrane</keyword>
<evidence type="ECO:0000259" key="3">
    <source>
        <dbReference type="Pfam" id="PF02797"/>
    </source>
</evidence>
<dbReference type="GO" id="GO:0006633">
    <property type="term" value="P:fatty acid biosynthetic process"/>
    <property type="evidence" value="ECO:0007669"/>
    <property type="project" value="InterPro"/>
</dbReference>
<dbReference type="InterPro" id="IPR012328">
    <property type="entry name" value="Chalcone/stilbene_synt_C"/>
</dbReference>
<name>A0AAW1PYB6_9CHLO</name>
<dbReference type="InterPro" id="IPR012392">
    <property type="entry name" value="3-ktacl-CoA_syn"/>
</dbReference>
<keyword evidence="1" id="KW-0012">Acyltransferase</keyword>
<feature type="domain" description="Chalcone/stilbene synthase C-terminal" evidence="3">
    <location>
        <begin position="371"/>
        <end position="429"/>
    </location>
</feature>
<dbReference type="Proteomes" id="UP001465755">
    <property type="component" value="Unassembled WGS sequence"/>
</dbReference>
<dbReference type="InterPro" id="IPR016039">
    <property type="entry name" value="Thiolase-like"/>
</dbReference>
<comment type="caution">
    <text evidence="5">The sequence shown here is derived from an EMBL/GenBank/DDBJ whole genome shotgun (WGS) entry which is preliminary data.</text>
</comment>
<accession>A0AAW1PYB6</accession>
<dbReference type="PIRSF" id="PIRSF036417">
    <property type="entry name" value="3-ktacl-CoA_syn"/>
    <property type="match status" value="1"/>
</dbReference>
<evidence type="ECO:0000256" key="2">
    <source>
        <dbReference type="SAM" id="Phobius"/>
    </source>
</evidence>
<comment type="similarity">
    <text evidence="1">Belongs to the thiolase-like superfamily. Chalcone/stilbene synthases family.</text>
</comment>
<evidence type="ECO:0000259" key="4">
    <source>
        <dbReference type="Pfam" id="PF08392"/>
    </source>
</evidence>
<feature type="transmembrane region" description="Helical" evidence="2">
    <location>
        <begin position="54"/>
        <end position="73"/>
    </location>
</feature>
<gene>
    <name evidence="5" type="ORF">WJX73_006792</name>
</gene>
<keyword evidence="2" id="KW-1133">Transmembrane helix</keyword>
<evidence type="ECO:0000313" key="5">
    <source>
        <dbReference type="EMBL" id="KAK9813410.1"/>
    </source>
</evidence>
<evidence type="ECO:0000256" key="1">
    <source>
        <dbReference type="PIRNR" id="PIRNR036417"/>
    </source>
</evidence>
<keyword evidence="6" id="KW-1185">Reference proteome</keyword>
<keyword evidence="2" id="KW-0812">Transmembrane</keyword>
<reference evidence="5 6" key="1">
    <citation type="journal article" date="2024" name="Nat. Commun.">
        <title>Phylogenomics reveals the evolutionary origins of lichenization in chlorophyte algae.</title>
        <authorList>
            <person name="Puginier C."/>
            <person name="Libourel C."/>
            <person name="Otte J."/>
            <person name="Skaloud P."/>
            <person name="Haon M."/>
            <person name="Grisel S."/>
            <person name="Petersen M."/>
            <person name="Berrin J.G."/>
            <person name="Delaux P.M."/>
            <person name="Dal Grande F."/>
            <person name="Keller J."/>
        </authorList>
    </citation>
    <scope>NUCLEOTIDE SEQUENCE [LARGE SCALE GENOMIC DNA]</scope>
    <source>
        <strain evidence="5 6">SAG 2036</strain>
    </source>
</reference>
<feature type="domain" description="FAE" evidence="4">
    <location>
        <begin position="75"/>
        <end position="359"/>
    </location>
</feature>